<protein>
    <recommendedName>
        <fullName evidence="12">Glycosylphosphatidylinositol anchor biosynthesis protein 11</fullName>
    </recommendedName>
</protein>
<feature type="transmembrane region" description="Helical" evidence="9">
    <location>
        <begin position="164"/>
        <end position="189"/>
    </location>
</feature>
<keyword evidence="6 9" id="KW-1133">Transmembrane helix</keyword>
<dbReference type="AlphaFoldDB" id="A0A0D2CBC3"/>
<feature type="compositionally biased region" description="Gly residues" evidence="8">
    <location>
        <begin position="139"/>
        <end position="151"/>
    </location>
</feature>
<organism evidence="10 11">
    <name type="scientific">Phialophora macrospora</name>
    <dbReference type="NCBI Taxonomy" id="1851006"/>
    <lineage>
        <taxon>Eukaryota</taxon>
        <taxon>Fungi</taxon>
        <taxon>Dikarya</taxon>
        <taxon>Ascomycota</taxon>
        <taxon>Pezizomycotina</taxon>
        <taxon>Eurotiomycetes</taxon>
        <taxon>Chaetothyriomycetidae</taxon>
        <taxon>Chaetothyriales</taxon>
        <taxon>Herpotrichiellaceae</taxon>
        <taxon>Phialophora</taxon>
    </lineage>
</organism>
<accession>A0A0D2CBC3</accession>
<dbReference type="EMBL" id="KN846963">
    <property type="protein sequence ID" value="KIW62296.1"/>
    <property type="molecule type" value="Genomic_DNA"/>
</dbReference>
<keyword evidence="7 9" id="KW-0472">Membrane</keyword>
<name>A0A0D2CBC3_9EURO</name>
<evidence type="ECO:0000313" key="10">
    <source>
        <dbReference type="EMBL" id="KIW62296.1"/>
    </source>
</evidence>
<dbReference type="GO" id="GO:0005789">
    <property type="term" value="C:endoplasmic reticulum membrane"/>
    <property type="evidence" value="ECO:0007669"/>
    <property type="project" value="UniProtKB-SubCell"/>
</dbReference>
<keyword evidence="3" id="KW-0337">GPI-anchor biosynthesis</keyword>
<dbReference type="GO" id="GO:0006506">
    <property type="term" value="P:GPI anchor biosynthetic process"/>
    <property type="evidence" value="ECO:0007669"/>
    <property type="project" value="UniProtKB-UniPathway"/>
</dbReference>
<proteinExistence type="predicted"/>
<keyword evidence="11" id="KW-1185">Reference proteome</keyword>
<evidence type="ECO:0000256" key="4">
    <source>
        <dbReference type="ARBA" id="ARBA00022692"/>
    </source>
</evidence>
<evidence type="ECO:0008006" key="12">
    <source>
        <dbReference type="Google" id="ProtNLM"/>
    </source>
</evidence>
<feature type="region of interest" description="Disordered" evidence="8">
    <location>
        <begin position="107"/>
        <end position="151"/>
    </location>
</feature>
<comment type="subcellular location">
    <subcellularLocation>
        <location evidence="1">Endoplasmic reticulum membrane</location>
        <topology evidence="1">Multi-pass membrane protein</topology>
    </subcellularLocation>
</comment>
<feature type="transmembrane region" description="Helical" evidence="9">
    <location>
        <begin position="272"/>
        <end position="294"/>
    </location>
</feature>
<gene>
    <name evidence="10" type="ORF">PV04_10480</name>
</gene>
<evidence type="ECO:0000256" key="3">
    <source>
        <dbReference type="ARBA" id="ARBA00022502"/>
    </source>
</evidence>
<reference evidence="10 11" key="1">
    <citation type="submission" date="2015-01" db="EMBL/GenBank/DDBJ databases">
        <title>The Genome Sequence of Capronia semiimmersa CBS27337.</title>
        <authorList>
            <consortium name="The Broad Institute Genomics Platform"/>
            <person name="Cuomo C."/>
            <person name="de Hoog S."/>
            <person name="Gorbushina A."/>
            <person name="Stielow B."/>
            <person name="Teixiera M."/>
            <person name="Abouelleil A."/>
            <person name="Chapman S.B."/>
            <person name="Priest M."/>
            <person name="Young S.K."/>
            <person name="Wortman J."/>
            <person name="Nusbaum C."/>
            <person name="Birren B."/>
        </authorList>
    </citation>
    <scope>NUCLEOTIDE SEQUENCE [LARGE SCALE GENOMIC DNA]</scope>
    <source>
        <strain evidence="10 11">CBS 27337</strain>
    </source>
</reference>
<evidence type="ECO:0000256" key="7">
    <source>
        <dbReference type="ARBA" id="ARBA00023136"/>
    </source>
</evidence>
<feature type="transmembrane region" description="Helical" evidence="9">
    <location>
        <begin position="227"/>
        <end position="252"/>
    </location>
</feature>
<keyword evidence="5" id="KW-0256">Endoplasmic reticulum</keyword>
<evidence type="ECO:0000256" key="9">
    <source>
        <dbReference type="SAM" id="Phobius"/>
    </source>
</evidence>
<sequence length="334" mass="34988">MSSSLTHLLPPSAPSTTTAQKTHRLLIPTTNPIPLLSSPWAKRYSYIHTVLVPVYYYLRAPALIADPFNTLLGDLGVVAVLQCLFCAICLPQAGGWVSGTSGGPIVEGSASPTAARPKTTKGSGTATGSMRRKNLAGGKSAGKGGAAAGAGGEGNWRGRITPTLFSLILTLALPPLPLTLIALVLGAPLYPMSSIPLTLLLGLHVSVLGFLPLFYTHGVSSPAWRDVSAAWLPFDAAGVWGGSVGAFLGGWVGAVPMALDWDREWQKWPCTVVWGVVLGASAGRVLTGGLGWGVGKRIDLSEKEETEEYVAAEMERRGDGHLVNRTDEEAKKSG</sequence>
<feature type="compositionally biased region" description="Low complexity" evidence="8">
    <location>
        <begin position="120"/>
        <end position="129"/>
    </location>
</feature>
<dbReference type="InterPro" id="IPR009580">
    <property type="entry name" value="GPI_biosynthesis_protein_Pig-F"/>
</dbReference>
<dbReference type="STRING" id="5601.A0A0D2CBC3"/>
<evidence type="ECO:0000256" key="2">
    <source>
        <dbReference type="ARBA" id="ARBA00004687"/>
    </source>
</evidence>
<dbReference type="Proteomes" id="UP000054266">
    <property type="component" value="Unassembled WGS sequence"/>
</dbReference>
<dbReference type="Pfam" id="PF06699">
    <property type="entry name" value="PIG-F"/>
    <property type="match status" value="1"/>
</dbReference>
<feature type="transmembrane region" description="Helical" evidence="9">
    <location>
        <begin position="195"/>
        <end position="215"/>
    </location>
</feature>
<keyword evidence="4 9" id="KW-0812">Transmembrane</keyword>
<evidence type="ECO:0000256" key="1">
    <source>
        <dbReference type="ARBA" id="ARBA00004477"/>
    </source>
</evidence>
<evidence type="ECO:0000256" key="5">
    <source>
        <dbReference type="ARBA" id="ARBA00022824"/>
    </source>
</evidence>
<comment type="pathway">
    <text evidence="2">Glycolipid biosynthesis; glycosylphosphatidylinositol-anchor biosynthesis.</text>
</comment>
<dbReference type="UniPathway" id="UPA00196"/>
<evidence type="ECO:0000313" key="11">
    <source>
        <dbReference type="Proteomes" id="UP000054266"/>
    </source>
</evidence>
<evidence type="ECO:0000256" key="8">
    <source>
        <dbReference type="SAM" id="MobiDB-lite"/>
    </source>
</evidence>
<dbReference type="HOGENOM" id="CLU_069429_1_0_1"/>
<evidence type="ECO:0000256" key="6">
    <source>
        <dbReference type="ARBA" id="ARBA00022989"/>
    </source>
</evidence>